<evidence type="ECO:0000256" key="1">
    <source>
        <dbReference type="ARBA" id="ARBA00004141"/>
    </source>
</evidence>
<evidence type="ECO:0000313" key="9">
    <source>
        <dbReference type="Proteomes" id="UP000199144"/>
    </source>
</evidence>
<feature type="transmembrane region" description="Helical" evidence="5">
    <location>
        <begin position="89"/>
        <end position="109"/>
    </location>
</feature>
<keyword evidence="6" id="KW-0732">Signal</keyword>
<dbReference type="PANTHER" id="PTHR32322:SF9">
    <property type="entry name" value="AMINO-ACID METABOLITE EFFLUX PUMP-RELATED"/>
    <property type="match status" value="1"/>
</dbReference>
<proteinExistence type="predicted"/>
<comment type="subcellular location">
    <subcellularLocation>
        <location evidence="1">Membrane</location>
        <topology evidence="1">Multi-pass membrane protein</topology>
    </subcellularLocation>
</comment>
<evidence type="ECO:0000256" key="4">
    <source>
        <dbReference type="ARBA" id="ARBA00023136"/>
    </source>
</evidence>
<dbReference type="RefSeq" id="WP_093090348.1">
    <property type="nucleotide sequence ID" value="NZ_FOTQ01000001.1"/>
</dbReference>
<feature type="transmembrane region" description="Helical" evidence="5">
    <location>
        <begin position="256"/>
        <end position="273"/>
    </location>
</feature>
<name>A0A1I4I206_9RHOB</name>
<keyword evidence="2 5" id="KW-0812">Transmembrane</keyword>
<feature type="signal peptide" evidence="6">
    <location>
        <begin position="1"/>
        <end position="15"/>
    </location>
</feature>
<dbReference type="EMBL" id="FOTQ01000001">
    <property type="protein sequence ID" value="SFL48389.1"/>
    <property type="molecule type" value="Genomic_DNA"/>
</dbReference>
<feature type="domain" description="EamA" evidence="7">
    <location>
        <begin position="5"/>
        <end position="133"/>
    </location>
</feature>
<dbReference type="OrthoDB" id="321830at2"/>
<evidence type="ECO:0000259" key="7">
    <source>
        <dbReference type="Pfam" id="PF00892"/>
    </source>
</evidence>
<dbReference type="InterPro" id="IPR037185">
    <property type="entry name" value="EmrE-like"/>
</dbReference>
<evidence type="ECO:0000256" key="2">
    <source>
        <dbReference type="ARBA" id="ARBA00022692"/>
    </source>
</evidence>
<feature type="transmembrane region" description="Helical" evidence="5">
    <location>
        <begin position="231"/>
        <end position="250"/>
    </location>
</feature>
<dbReference type="InterPro" id="IPR000620">
    <property type="entry name" value="EamA_dom"/>
</dbReference>
<feature type="domain" description="EamA" evidence="7">
    <location>
        <begin position="147"/>
        <end position="272"/>
    </location>
</feature>
<feature type="transmembrane region" description="Helical" evidence="5">
    <location>
        <begin position="116"/>
        <end position="134"/>
    </location>
</feature>
<feature type="transmembrane region" description="Helical" evidence="5">
    <location>
        <begin position="140"/>
        <end position="161"/>
    </location>
</feature>
<dbReference type="SUPFAM" id="SSF103481">
    <property type="entry name" value="Multidrug resistance efflux transporter EmrE"/>
    <property type="match status" value="2"/>
</dbReference>
<feature type="transmembrane region" description="Helical" evidence="5">
    <location>
        <begin position="173"/>
        <end position="194"/>
    </location>
</feature>
<dbReference type="STRING" id="254406.SAMN04488042_101384"/>
<accession>A0A1I4I206</accession>
<keyword evidence="9" id="KW-1185">Reference proteome</keyword>
<dbReference type="AlphaFoldDB" id="A0A1I4I206"/>
<keyword evidence="3 5" id="KW-1133">Transmembrane helix</keyword>
<dbReference type="Pfam" id="PF00892">
    <property type="entry name" value="EamA"/>
    <property type="match status" value="2"/>
</dbReference>
<sequence length="275" mass="28063">MRLFLLTLITMTAFAANSVLNRAGVAGAGMDPIAFGAVRLAAGAVMLALLVLWQRRGFDIGGVGRGIGVLGLLLYIFGFSLAYRALDAGLGALILFGVVQATMFAGALLGREDMPATRWFGALLGLAGLVWLLWPGGAIAVSATHAAMMVAAGVGWGLYSLQGRKERDATQATAMNFLLAAPVAVLGAVGLGATGWSAEGVVLAVVSGALTSGLGYALWYQLLPALGASRAAVAQLSVPVIAMAGGMAFLGEPMTWRFVGAAVLVIGGVLVSMRR</sequence>
<dbReference type="InterPro" id="IPR050638">
    <property type="entry name" value="AA-Vitamin_Transporters"/>
</dbReference>
<organism evidence="8 9">
    <name type="scientific">Shimia aestuarii</name>
    <dbReference type="NCBI Taxonomy" id="254406"/>
    <lineage>
        <taxon>Bacteria</taxon>
        <taxon>Pseudomonadati</taxon>
        <taxon>Pseudomonadota</taxon>
        <taxon>Alphaproteobacteria</taxon>
        <taxon>Rhodobacterales</taxon>
        <taxon>Roseobacteraceae</taxon>
    </lineage>
</organism>
<dbReference type="GO" id="GO:0016020">
    <property type="term" value="C:membrane"/>
    <property type="evidence" value="ECO:0007669"/>
    <property type="project" value="UniProtKB-SubCell"/>
</dbReference>
<evidence type="ECO:0000313" key="8">
    <source>
        <dbReference type="EMBL" id="SFL48389.1"/>
    </source>
</evidence>
<feature type="transmembrane region" description="Helical" evidence="5">
    <location>
        <begin position="65"/>
        <end position="83"/>
    </location>
</feature>
<dbReference type="PANTHER" id="PTHR32322">
    <property type="entry name" value="INNER MEMBRANE TRANSPORTER"/>
    <property type="match status" value="1"/>
</dbReference>
<evidence type="ECO:0000256" key="5">
    <source>
        <dbReference type="SAM" id="Phobius"/>
    </source>
</evidence>
<evidence type="ECO:0000256" key="6">
    <source>
        <dbReference type="SAM" id="SignalP"/>
    </source>
</evidence>
<reference evidence="8 9" key="1">
    <citation type="submission" date="2016-10" db="EMBL/GenBank/DDBJ databases">
        <authorList>
            <person name="de Groot N.N."/>
        </authorList>
    </citation>
    <scope>NUCLEOTIDE SEQUENCE [LARGE SCALE GENOMIC DNA]</scope>
    <source>
        <strain evidence="8 9">DSM 15283</strain>
    </source>
</reference>
<feature type="chain" id="PRO_5012000637" evidence="6">
    <location>
        <begin position="16"/>
        <end position="275"/>
    </location>
</feature>
<protein>
    <submittedName>
        <fullName evidence="8">EamA-like transporter family protein</fullName>
    </submittedName>
</protein>
<keyword evidence="4 5" id="KW-0472">Membrane</keyword>
<feature type="transmembrane region" description="Helical" evidence="5">
    <location>
        <begin position="32"/>
        <end position="53"/>
    </location>
</feature>
<dbReference type="Proteomes" id="UP000199144">
    <property type="component" value="Unassembled WGS sequence"/>
</dbReference>
<gene>
    <name evidence="8" type="ORF">SAMN04488042_101384</name>
</gene>
<evidence type="ECO:0000256" key="3">
    <source>
        <dbReference type="ARBA" id="ARBA00022989"/>
    </source>
</evidence>
<feature type="transmembrane region" description="Helical" evidence="5">
    <location>
        <begin position="200"/>
        <end position="219"/>
    </location>
</feature>